<protein>
    <submittedName>
        <fullName evidence="1">Uncharacterized protein</fullName>
    </submittedName>
</protein>
<proteinExistence type="predicted"/>
<accession>A0A641AK96</accession>
<keyword evidence="2" id="KW-1185">Reference proteome</keyword>
<dbReference type="RefSeq" id="WP_129184119.1">
    <property type="nucleotide sequence ID" value="NZ_JAGIOG010000001.1"/>
</dbReference>
<dbReference type="AlphaFoldDB" id="A0A641AK96"/>
<evidence type="ECO:0000313" key="2">
    <source>
        <dbReference type="Proteomes" id="UP001515100"/>
    </source>
</evidence>
<comment type="caution">
    <text evidence="1">The sequence shown here is derived from an EMBL/GenBank/DDBJ whole genome shotgun (WGS) entry which is preliminary data.</text>
</comment>
<evidence type="ECO:0000313" key="1">
    <source>
        <dbReference type="EMBL" id="KAA1376261.1"/>
    </source>
</evidence>
<dbReference type="EMBL" id="SDPP02000003">
    <property type="protein sequence ID" value="KAA1376261.1"/>
    <property type="molecule type" value="Genomic_DNA"/>
</dbReference>
<organism evidence="1 2">
    <name type="scientific">Aeromicrobium fastidiosum</name>
    <dbReference type="NCBI Taxonomy" id="52699"/>
    <lineage>
        <taxon>Bacteria</taxon>
        <taxon>Bacillati</taxon>
        <taxon>Actinomycetota</taxon>
        <taxon>Actinomycetes</taxon>
        <taxon>Propionibacteriales</taxon>
        <taxon>Nocardioidaceae</taxon>
        <taxon>Aeromicrobium</taxon>
    </lineage>
</organism>
<reference evidence="1" key="1">
    <citation type="submission" date="2019-09" db="EMBL/GenBank/DDBJ databases">
        <authorList>
            <person name="Li J."/>
        </authorList>
    </citation>
    <scope>NUCLEOTIDE SEQUENCE [LARGE SCALE GENOMIC DNA]</scope>
    <source>
        <strain evidence="1">NRBC 14897</strain>
    </source>
</reference>
<dbReference type="Proteomes" id="UP001515100">
    <property type="component" value="Unassembled WGS sequence"/>
</dbReference>
<gene>
    <name evidence="1" type="ORF">ESP62_012545</name>
</gene>
<name>A0A641AK96_9ACTN</name>
<sequence length="227" mass="23934">MFAAYGDVSHHASLLAGTIAAHVSASRSALDSARVTIDVGEIAGEHPDPRAWARALAEALDALDGPAPEPAPTTAPGAGGAEMTEIDKIRRLRAVADLGIGEARSRLRDHEGDLDAALEAIEAAKGHDERARDRAGAFVAGLVSPQELPDRPPWQVLLEASSLEYGTAFPSADVLLQPSPAGDRDVRTHARLLGEAVEAGTVRWEPGWTVRGRTAEPQSWGGDCRHV</sequence>